<comment type="caution">
    <text evidence="1">The sequence shown here is derived from an EMBL/GenBank/DDBJ whole genome shotgun (WGS) entry which is preliminary data.</text>
</comment>
<evidence type="ECO:0000313" key="1">
    <source>
        <dbReference type="EMBL" id="KAK2032477.1"/>
    </source>
</evidence>
<protein>
    <submittedName>
        <fullName evidence="1">Uncharacterized protein</fullName>
    </submittedName>
</protein>
<gene>
    <name evidence="1" type="ORF">LX32DRAFT_189054</name>
</gene>
<reference evidence="1" key="1">
    <citation type="submission" date="2021-06" db="EMBL/GenBank/DDBJ databases">
        <title>Comparative genomics, transcriptomics and evolutionary studies reveal genomic signatures of adaptation to plant cell wall in hemibiotrophic fungi.</title>
        <authorList>
            <consortium name="DOE Joint Genome Institute"/>
            <person name="Baroncelli R."/>
            <person name="Diaz J.F."/>
            <person name="Benocci T."/>
            <person name="Peng M."/>
            <person name="Battaglia E."/>
            <person name="Haridas S."/>
            <person name="Andreopoulos W."/>
            <person name="Labutti K."/>
            <person name="Pangilinan J."/>
            <person name="Floch G.L."/>
            <person name="Makela M.R."/>
            <person name="Henrissat B."/>
            <person name="Grigoriev I.V."/>
            <person name="Crouch J.A."/>
            <person name="De Vries R.P."/>
            <person name="Sukno S.A."/>
            <person name="Thon M.R."/>
        </authorList>
    </citation>
    <scope>NUCLEOTIDE SEQUENCE</scope>
    <source>
        <strain evidence="1">MAFF235873</strain>
    </source>
</reference>
<evidence type="ECO:0000313" key="2">
    <source>
        <dbReference type="Proteomes" id="UP001232148"/>
    </source>
</evidence>
<dbReference type="EMBL" id="MU842830">
    <property type="protein sequence ID" value="KAK2032477.1"/>
    <property type="molecule type" value="Genomic_DNA"/>
</dbReference>
<name>A0AAD9HQB1_9PEZI</name>
<keyword evidence="2" id="KW-1185">Reference proteome</keyword>
<organism evidence="1 2">
    <name type="scientific">Colletotrichum zoysiae</name>
    <dbReference type="NCBI Taxonomy" id="1216348"/>
    <lineage>
        <taxon>Eukaryota</taxon>
        <taxon>Fungi</taxon>
        <taxon>Dikarya</taxon>
        <taxon>Ascomycota</taxon>
        <taxon>Pezizomycotina</taxon>
        <taxon>Sordariomycetes</taxon>
        <taxon>Hypocreomycetidae</taxon>
        <taxon>Glomerellales</taxon>
        <taxon>Glomerellaceae</taxon>
        <taxon>Colletotrichum</taxon>
        <taxon>Colletotrichum graminicola species complex</taxon>
    </lineage>
</organism>
<dbReference type="AlphaFoldDB" id="A0AAD9HQB1"/>
<proteinExistence type="predicted"/>
<sequence length="169" mass="18714">MSYEAGFQLASQRNVGRDQLSQRATPPASMEYPVVSWIMLPSADPGLLKVGEKGGVANILHRTQNAGRDSPGCNAVWPGLYYLGNVWRTRRVHLMTILTSLLVRWPRRSGFAGEAFVLESTMGVLRPHDTVAGFPLPTVVPCMFLAFPRNAFQPKPPRTPPGFPRGWLE</sequence>
<dbReference type="Proteomes" id="UP001232148">
    <property type="component" value="Unassembled WGS sequence"/>
</dbReference>
<accession>A0AAD9HQB1</accession>